<dbReference type="EMBL" id="MLCF01000071">
    <property type="protein sequence ID" value="OIV36861.1"/>
    <property type="molecule type" value="Genomic_DNA"/>
</dbReference>
<keyword evidence="9 12" id="KW-0119">Carbohydrate metabolism</keyword>
<dbReference type="InterPro" id="IPR017853">
    <property type="entry name" value="GH"/>
</dbReference>
<dbReference type="InterPro" id="IPR006047">
    <property type="entry name" value="GH13_cat_dom"/>
</dbReference>
<keyword evidence="8" id="KW-0106">Calcium</keyword>
<name>A0A1J7BE61_9ACTN</name>
<evidence type="ECO:0000256" key="7">
    <source>
        <dbReference type="ARBA" id="ARBA00022801"/>
    </source>
</evidence>
<evidence type="ECO:0000256" key="11">
    <source>
        <dbReference type="RuleBase" id="RU003615"/>
    </source>
</evidence>
<evidence type="ECO:0000256" key="4">
    <source>
        <dbReference type="ARBA" id="ARBA00012595"/>
    </source>
</evidence>
<dbReference type="Proteomes" id="UP000243342">
    <property type="component" value="Unassembled WGS sequence"/>
</dbReference>
<evidence type="ECO:0000256" key="13">
    <source>
        <dbReference type="SAM" id="SignalP"/>
    </source>
</evidence>
<dbReference type="GO" id="GO:0005975">
    <property type="term" value="P:carbohydrate metabolic process"/>
    <property type="evidence" value="ECO:0007669"/>
    <property type="project" value="InterPro"/>
</dbReference>
<dbReference type="Pfam" id="PF02806">
    <property type="entry name" value="Alpha-amylase_C"/>
    <property type="match status" value="1"/>
</dbReference>
<dbReference type="Gene3D" id="3.20.20.80">
    <property type="entry name" value="Glycosidases"/>
    <property type="match status" value="1"/>
</dbReference>
<evidence type="ECO:0000256" key="5">
    <source>
        <dbReference type="ARBA" id="ARBA00017303"/>
    </source>
</evidence>
<dbReference type="Pfam" id="PF00128">
    <property type="entry name" value="Alpha-amylase"/>
    <property type="match status" value="1"/>
</dbReference>
<dbReference type="SMART" id="SM00642">
    <property type="entry name" value="Aamy"/>
    <property type="match status" value="1"/>
</dbReference>
<evidence type="ECO:0000256" key="10">
    <source>
        <dbReference type="ARBA" id="ARBA00023295"/>
    </source>
</evidence>
<dbReference type="STRING" id="1428644.BIV57_13960"/>
<dbReference type="OrthoDB" id="9805159at2"/>
<keyword evidence="10 12" id="KW-0326">Glycosidase</keyword>
<accession>A0A1J7BE61</accession>
<dbReference type="GO" id="GO:0046872">
    <property type="term" value="F:metal ion binding"/>
    <property type="evidence" value="ECO:0007669"/>
    <property type="project" value="UniProtKB-KW"/>
</dbReference>
<evidence type="ECO:0000313" key="16">
    <source>
        <dbReference type="EMBL" id="OIV36861.1"/>
    </source>
</evidence>
<feature type="chain" id="PRO_5039618883" description="Alpha-amylase" evidence="13">
    <location>
        <begin position="29"/>
        <end position="508"/>
    </location>
</feature>
<dbReference type="SUPFAM" id="SSF51445">
    <property type="entry name" value="(Trans)glycosidases"/>
    <property type="match status" value="1"/>
</dbReference>
<evidence type="ECO:0000256" key="9">
    <source>
        <dbReference type="ARBA" id="ARBA00023277"/>
    </source>
</evidence>
<evidence type="ECO:0000256" key="3">
    <source>
        <dbReference type="ARBA" id="ARBA00008061"/>
    </source>
</evidence>
<evidence type="ECO:0000313" key="17">
    <source>
        <dbReference type="Proteomes" id="UP000243342"/>
    </source>
</evidence>
<dbReference type="GO" id="GO:0004556">
    <property type="term" value="F:alpha-amylase activity"/>
    <property type="evidence" value="ECO:0007669"/>
    <property type="project" value="UniProtKB-UniRule"/>
</dbReference>
<dbReference type="InterPro" id="IPR031319">
    <property type="entry name" value="A-amylase_C"/>
</dbReference>
<proteinExistence type="inferred from homology"/>
<dbReference type="Gene3D" id="2.60.40.1180">
    <property type="entry name" value="Golgi alpha-mannosidase II"/>
    <property type="match status" value="1"/>
</dbReference>
<comment type="cofactor">
    <cofactor evidence="2">
        <name>Ca(2+)</name>
        <dbReference type="ChEBI" id="CHEBI:29108"/>
    </cofactor>
</comment>
<evidence type="ECO:0000256" key="12">
    <source>
        <dbReference type="RuleBase" id="RU361134"/>
    </source>
</evidence>
<sequence length="508" mass="52960">MHRAAHLRRPLIAAASAAVLAGAGLALAPAGSAAAPAHRAAPSGHRAAPAGHRAAPAGQHDVIANLFGWNWTSVASECTTVLGPAGYGAVQVSPPEESFDDSAAGHPWWDVYQPVSYRLDSRFGTEAQLRAMVSACHGAGVKVYADAVINHMTGQGSATGYAGTATTDKYTYPGLYQNGDFHHYPGDCSNSDDTIHQGDYTSNAYNVHNCELLGLSDLRTESDTVRATIAGYLNSLIADGVDGFRVDAAKHIPEADLAAIESRLNGAPYIYQEISYGAGEAVQPSDYYGSGDVLDFQTGVYLKQKFQGSISDLQTFGATWGGMNPSDKAVSFVANHDTERNGSTLSWKDGATDDLATLFLLGWDYGTPQVYSSFAWQNSDDAPPDNADGTVTATDCSSSAWYCMDRRTSVTGMVGFHNAVKGAAVTHWQAPSGDVIGFGRGSAGFMALNNSGSAATETFSTGLADGTYCNVVDDCATKATVSGGSATLTVPAKGAVAFDTAGPAATRR</sequence>
<dbReference type="InterPro" id="IPR013780">
    <property type="entry name" value="Glyco_hydro_b"/>
</dbReference>
<dbReference type="RefSeq" id="WP_071657164.1">
    <property type="nucleotide sequence ID" value="NZ_MLCF01000071.1"/>
</dbReference>
<dbReference type="SMART" id="SM00632">
    <property type="entry name" value="Aamy_C"/>
    <property type="match status" value="1"/>
</dbReference>
<keyword evidence="13" id="KW-0732">Signal</keyword>
<comment type="similarity">
    <text evidence="3 11">Belongs to the glycosyl hydrolase 13 family.</text>
</comment>
<feature type="domain" description="Glycosyl hydrolase family 13 catalytic" evidence="15">
    <location>
        <begin position="61"/>
        <end position="417"/>
    </location>
</feature>
<dbReference type="PANTHER" id="PTHR43447">
    <property type="entry name" value="ALPHA-AMYLASE"/>
    <property type="match status" value="1"/>
</dbReference>
<evidence type="ECO:0000256" key="8">
    <source>
        <dbReference type="ARBA" id="ARBA00022837"/>
    </source>
</evidence>
<dbReference type="EC" id="3.2.1.1" evidence="4 12"/>
<organism evidence="16 17">
    <name type="scientific">Mangrovactinospora gilvigrisea</name>
    <dbReference type="NCBI Taxonomy" id="1428644"/>
    <lineage>
        <taxon>Bacteria</taxon>
        <taxon>Bacillati</taxon>
        <taxon>Actinomycetota</taxon>
        <taxon>Actinomycetes</taxon>
        <taxon>Kitasatosporales</taxon>
        <taxon>Streptomycetaceae</taxon>
        <taxon>Mangrovactinospora</taxon>
    </lineage>
</organism>
<evidence type="ECO:0000256" key="1">
    <source>
        <dbReference type="ARBA" id="ARBA00000548"/>
    </source>
</evidence>
<dbReference type="InterPro" id="IPR006048">
    <property type="entry name" value="A-amylase/branching_C"/>
</dbReference>
<dbReference type="InterPro" id="IPR006311">
    <property type="entry name" value="TAT_signal"/>
</dbReference>
<dbReference type="PROSITE" id="PS51318">
    <property type="entry name" value="TAT"/>
    <property type="match status" value="1"/>
</dbReference>
<evidence type="ECO:0000256" key="2">
    <source>
        <dbReference type="ARBA" id="ARBA00001913"/>
    </source>
</evidence>
<dbReference type="AlphaFoldDB" id="A0A1J7BE61"/>
<reference evidence="16 17" key="1">
    <citation type="submission" date="2016-10" db="EMBL/GenBank/DDBJ databases">
        <title>Genome sequence of Streptomyces gilvigriseus MUSC 26.</title>
        <authorList>
            <person name="Lee L.-H."/>
            <person name="Ser H.-L."/>
        </authorList>
    </citation>
    <scope>NUCLEOTIDE SEQUENCE [LARGE SCALE GENOMIC DNA]</scope>
    <source>
        <strain evidence="16 17">MUSC 26</strain>
    </source>
</reference>
<feature type="domain" description="Alpha-amylase C-terminal" evidence="14">
    <location>
        <begin position="426"/>
        <end position="502"/>
    </location>
</feature>
<dbReference type="CDD" id="cd11317">
    <property type="entry name" value="AmyAc_bac_euk_AmyA"/>
    <property type="match status" value="1"/>
</dbReference>
<keyword evidence="17" id="KW-1185">Reference proteome</keyword>
<feature type="signal peptide" evidence="13">
    <location>
        <begin position="1"/>
        <end position="28"/>
    </location>
</feature>
<evidence type="ECO:0000259" key="15">
    <source>
        <dbReference type="SMART" id="SM00642"/>
    </source>
</evidence>
<keyword evidence="6" id="KW-0479">Metal-binding</keyword>
<comment type="catalytic activity">
    <reaction evidence="1 12">
        <text>Endohydrolysis of (1-&gt;4)-alpha-D-glucosidic linkages in polysaccharides containing three or more (1-&gt;4)-alpha-linked D-glucose units.</text>
        <dbReference type="EC" id="3.2.1.1"/>
    </reaction>
</comment>
<dbReference type="InterPro" id="IPR006046">
    <property type="entry name" value="Alpha_amylase"/>
</dbReference>
<evidence type="ECO:0000259" key="14">
    <source>
        <dbReference type="SMART" id="SM00632"/>
    </source>
</evidence>
<comment type="caution">
    <text evidence="16">The sequence shown here is derived from an EMBL/GenBank/DDBJ whole genome shotgun (WGS) entry which is preliminary data.</text>
</comment>
<dbReference type="SUPFAM" id="SSF51011">
    <property type="entry name" value="Glycosyl hydrolase domain"/>
    <property type="match status" value="1"/>
</dbReference>
<keyword evidence="7 12" id="KW-0378">Hydrolase</keyword>
<protein>
    <recommendedName>
        <fullName evidence="5 12">Alpha-amylase</fullName>
        <ecNumber evidence="4 12">3.2.1.1</ecNumber>
    </recommendedName>
</protein>
<dbReference type="PRINTS" id="PR00110">
    <property type="entry name" value="ALPHAAMYLASE"/>
</dbReference>
<evidence type="ECO:0000256" key="6">
    <source>
        <dbReference type="ARBA" id="ARBA00022723"/>
    </source>
</evidence>
<gene>
    <name evidence="16" type="ORF">BIV57_13960</name>
</gene>